<gene>
    <name evidence="1" type="ORF">FUG_LOCUS237351</name>
</gene>
<organism evidence="1">
    <name type="scientific">Gibberella zeae</name>
    <name type="common">Wheat head blight fungus</name>
    <name type="synonym">Fusarium graminearum</name>
    <dbReference type="NCBI Taxonomy" id="5518"/>
    <lineage>
        <taxon>Eukaryota</taxon>
        <taxon>Fungi</taxon>
        <taxon>Dikarya</taxon>
        <taxon>Ascomycota</taxon>
        <taxon>Pezizomycotina</taxon>
        <taxon>Sordariomycetes</taxon>
        <taxon>Hypocreomycetidae</taxon>
        <taxon>Hypocreales</taxon>
        <taxon>Nectriaceae</taxon>
        <taxon>Fusarium</taxon>
    </lineage>
</organism>
<name>A0A4E9DBZ8_GIBZA</name>
<proteinExistence type="predicted"/>
<protein>
    <submittedName>
        <fullName evidence="1">Uncharacterized protein</fullName>
    </submittedName>
</protein>
<dbReference type="AlphaFoldDB" id="A0A4E9DBZ8"/>
<reference evidence="1" key="1">
    <citation type="submission" date="2019-04" db="EMBL/GenBank/DDBJ databases">
        <authorList>
            <person name="Melise S."/>
            <person name="Noan J."/>
            <person name="Okalmin O."/>
        </authorList>
    </citation>
    <scope>NUCLEOTIDE SEQUENCE</scope>
    <source>
        <strain evidence="1">FN9</strain>
    </source>
</reference>
<dbReference type="EMBL" id="CAAKMV010000127">
    <property type="protein sequence ID" value="VIO57152.1"/>
    <property type="molecule type" value="Genomic_DNA"/>
</dbReference>
<evidence type="ECO:0000313" key="1">
    <source>
        <dbReference type="EMBL" id="VIO57152.1"/>
    </source>
</evidence>
<accession>A0A4E9DBZ8</accession>
<sequence>MTLSYGTSAESNVLSVMGVDRVKGLSLEEIESTDQEQKESQAHSVVNQNRGQQIRQTPTLILAQAAEDPYSWTFSYKSFLFQHQLRCRLLPHRPTRAGYPVNLGRYLHIEAKKLVSFADRGAPMIAIATKTTHLFSFVLACCASEVKELSLVTDPEPRGIHKGTSWDVFLILQVPRISNFY</sequence>